<keyword evidence="1" id="KW-0808">Transferase</keyword>
<keyword evidence="2" id="KW-0418">Kinase</keyword>
<sequence>MSPFPVIDVSRWPVVRAEPQGRSGKDWLRHARTPVSADTRADDWLFKPVVVHGNGHRQGGDWSEKIVAELAREVGLPSAEVELAVRHGRAGSLSRNVAPDGWALLDGVVLMSAADPSYVGGMRLRGRPGHSLAAIARALDGCLASPGGPTELTGMEVFAGYLMLDAWVANQDRHDRNWAVLADSGRSTLRLAPSYDHTSSLGFNLTDAARLHHITEAELLRRFAGRGRAVEFEHVAGEKVPTLVEHAARALGGVGERARARWLTALDRVEDETVARIIGRVPKMSAPAATFVFELLSINRRRLLDVA</sequence>
<name>A0A1G7RN13_PSEOR</name>
<dbReference type="InterPro" id="IPR012893">
    <property type="entry name" value="HipA-like_C"/>
</dbReference>
<accession>A0A1G7RN13</accession>
<proteinExistence type="predicted"/>
<evidence type="ECO:0000259" key="3">
    <source>
        <dbReference type="Pfam" id="PF07804"/>
    </source>
</evidence>
<dbReference type="Proteomes" id="UP000198967">
    <property type="component" value="Unassembled WGS sequence"/>
</dbReference>
<evidence type="ECO:0000313" key="5">
    <source>
        <dbReference type="Proteomes" id="UP000198967"/>
    </source>
</evidence>
<dbReference type="STRING" id="366584.SAMN05216377_10977"/>
<dbReference type="GO" id="GO:0016301">
    <property type="term" value="F:kinase activity"/>
    <property type="evidence" value="ECO:0007669"/>
    <property type="project" value="UniProtKB-KW"/>
</dbReference>
<evidence type="ECO:0000313" key="4">
    <source>
        <dbReference type="EMBL" id="SDG12024.1"/>
    </source>
</evidence>
<protein>
    <recommendedName>
        <fullName evidence="3">HipA-like C-terminal domain-containing protein</fullName>
    </recommendedName>
</protein>
<organism evidence="4 5">
    <name type="scientific">Pseudonocardia oroxyli</name>
    <dbReference type="NCBI Taxonomy" id="366584"/>
    <lineage>
        <taxon>Bacteria</taxon>
        <taxon>Bacillati</taxon>
        <taxon>Actinomycetota</taxon>
        <taxon>Actinomycetes</taxon>
        <taxon>Pseudonocardiales</taxon>
        <taxon>Pseudonocardiaceae</taxon>
        <taxon>Pseudonocardia</taxon>
    </lineage>
</organism>
<reference evidence="4 5" key="1">
    <citation type="submission" date="2016-10" db="EMBL/GenBank/DDBJ databases">
        <authorList>
            <person name="de Groot N.N."/>
        </authorList>
    </citation>
    <scope>NUCLEOTIDE SEQUENCE [LARGE SCALE GENOMIC DNA]</scope>
    <source>
        <strain evidence="4 5">CGMCC 4.3143</strain>
    </source>
</reference>
<gene>
    <name evidence="4" type="ORF">SAMN05216377_10977</name>
</gene>
<dbReference type="Pfam" id="PF07804">
    <property type="entry name" value="HipA_C"/>
    <property type="match status" value="1"/>
</dbReference>
<dbReference type="Gene3D" id="1.10.1070.20">
    <property type="match status" value="1"/>
</dbReference>
<dbReference type="EMBL" id="FNBE01000009">
    <property type="protein sequence ID" value="SDG12024.1"/>
    <property type="molecule type" value="Genomic_DNA"/>
</dbReference>
<evidence type="ECO:0000256" key="2">
    <source>
        <dbReference type="ARBA" id="ARBA00022777"/>
    </source>
</evidence>
<keyword evidence="5" id="KW-1185">Reference proteome</keyword>
<dbReference type="AlphaFoldDB" id="A0A1G7RN13"/>
<evidence type="ECO:0000256" key="1">
    <source>
        <dbReference type="ARBA" id="ARBA00022679"/>
    </source>
</evidence>
<feature type="domain" description="HipA-like C-terminal" evidence="3">
    <location>
        <begin position="37"/>
        <end position="212"/>
    </location>
</feature>
<dbReference type="RefSeq" id="WP_093084533.1">
    <property type="nucleotide sequence ID" value="NZ_FNBE01000009.1"/>
</dbReference>